<comment type="subcellular location">
    <subcellularLocation>
        <location evidence="8">Cell outer membrane</location>
        <topology evidence="8">Peripheral membrane protein</topology>
    </subcellularLocation>
    <text evidence="8">Attached to the inner leaflet of the outer membrane.</text>
</comment>
<dbReference type="PANTHER" id="PTHR35936:SF32">
    <property type="entry name" value="MEMBRANE-BOUND LYTIC MUREIN TRANSGLYCOSYLASE F"/>
    <property type="match status" value="1"/>
</dbReference>
<keyword evidence="12" id="KW-1185">Reference proteome</keyword>
<proteinExistence type="inferred from homology"/>
<dbReference type="HAMAP" id="MF_02016">
    <property type="entry name" value="MltF"/>
    <property type="match status" value="1"/>
</dbReference>
<keyword evidence="7 8" id="KW-0961">Cell wall biogenesis/degradation</keyword>
<dbReference type="OrthoDB" id="9815002at2"/>
<evidence type="ECO:0000256" key="8">
    <source>
        <dbReference type="HAMAP-Rule" id="MF_02016"/>
    </source>
</evidence>
<dbReference type="GO" id="GO:0071555">
    <property type="term" value="P:cell wall organization"/>
    <property type="evidence" value="ECO:0007669"/>
    <property type="project" value="UniProtKB-KW"/>
</dbReference>
<dbReference type="GO" id="GO:0009253">
    <property type="term" value="P:peptidoglycan catabolic process"/>
    <property type="evidence" value="ECO:0007669"/>
    <property type="project" value="TreeGrafter"/>
</dbReference>
<feature type="compositionally biased region" description="Polar residues" evidence="9">
    <location>
        <begin position="498"/>
        <end position="509"/>
    </location>
</feature>
<keyword evidence="4 8" id="KW-0472">Membrane</keyword>
<evidence type="ECO:0000256" key="7">
    <source>
        <dbReference type="ARBA" id="ARBA00023316"/>
    </source>
</evidence>
<evidence type="ECO:0000256" key="3">
    <source>
        <dbReference type="ARBA" id="ARBA00022729"/>
    </source>
</evidence>
<keyword evidence="5 8" id="KW-0998">Cell outer membrane</keyword>
<dbReference type="PANTHER" id="PTHR35936">
    <property type="entry name" value="MEMBRANE-BOUND LYTIC MUREIN TRANSGLYCOSYLASE F"/>
    <property type="match status" value="1"/>
</dbReference>
<comment type="similarity">
    <text evidence="2">Belongs to the bacterial solute-binding protein 3 family.</text>
</comment>
<dbReference type="SMART" id="SM00062">
    <property type="entry name" value="PBPb"/>
    <property type="match status" value="1"/>
</dbReference>
<feature type="compositionally biased region" description="Basic and acidic residues" evidence="9">
    <location>
        <begin position="564"/>
        <end position="580"/>
    </location>
</feature>
<comment type="caution">
    <text evidence="8">Lacks conserved residue(s) required for the propagation of feature annotation.</text>
</comment>
<evidence type="ECO:0000256" key="1">
    <source>
        <dbReference type="ARBA" id="ARBA00007734"/>
    </source>
</evidence>
<dbReference type="Gene3D" id="3.40.190.10">
    <property type="entry name" value="Periplasmic binding protein-like II"/>
    <property type="match status" value="2"/>
</dbReference>
<feature type="compositionally biased region" description="Polar residues" evidence="9">
    <location>
        <begin position="517"/>
        <end position="528"/>
    </location>
</feature>
<dbReference type="SUPFAM" id="SSF53850">
    <property type="entry name" value="Periplasmic binding protein-like II"/>
    <property type="match status" value="1"/>
</dbReference>
<dbReference type="InterPro" id="IPR023346">
    <property type="entry name" value="Lysozyme-like_dom_sf"/>
</dbReference>
<dbReference type="Pfam" id="PF00497">
    <property type="entry name" value="SBP_bac_3"/>
    <property type="match status" value="1"/>
</dbReference>
<dbReference type="PROSITE" id="PS00922">
    <property type="entry name" value="TRANSGLYCOSYLASE"/>
    <property type="match status" value="1"/>
</dbReference>
<feature type="domain" description="Solute-binding protein family 3/N-terminal" evidence="10">
    <location>
        <begin position="43"/>
        <end position="279"/>
    </location>
</feature>
<dbReference type="PROSITE" id="PS51257">
    <property type="entry name" value="PROKAR_LIPOPROTEIN"/>
    <property type="match status" value="1"/>
</dbReference>
<evidence type="ECO:0000313" key="12">
    <source>
        <dbReference type="Proteomes" id="UP000184600"/>
    </source>
</evidence>
<dbReference type="InterPro" id="IPR023703">
    <property type="entry name" value="MltF"/>
</dbReference>
<accession>A0A1M7YPX9</accession>
<evidence type="ECO:0000256" key="6">
    <source>
        <dbReference type="ARBA" id="ARBA00023239"/>
    </source>
</evidence>
<sequence>MTRFFRHTTRLIILWFTCVALLSGCQIDSKPKSELDQIKQRGVLRVGTVNNGLSYFIGPDGPSGLDYELVREFASELGVKLEVKPVYRISSLFPALKRGEIDMIAAGQSQTKERISQFRPGPVYYYVSQQVVYRQGQWKPRNLKQIIRKQNDPDATEPQKYLLSVVDDSHFEQTLRQLKEKNPDLRYQVEANSDIHDLLKQVSEGSLAFTIADSIEISLAQRVYPELATAFEVTDDQPVSWFIRRSDDESLYALMIEFFGKQKQAGLISSLEEKYIGHVGTFDYVDTRAFLRAIDNRLPKWSPMFKKYAEEFDWRLVAALAYQESHWNPRAKSPTGVRGMMMLTLPTAKSVGIKNRLNAEQSIKGGVKYLRKLVNRIPDSIPVHEKIWFALASYNMGFGHMMDARRLTRSQGGDPDAWSDVKDRLPLLRKRKYFSKTRYGYARGNEALTYVENIRRYYQSLIGHLDSNAIAAGENGEETEIDDLAVIPAPPIAEQAGTPKSSTEPQEVTETVKKPTTDGSASSKQPVQNEPVQAQPAAEKAAARPQKAAPEAQSDHSQLNSKDNQTEEKQALPVTKPEKN</sequence>
<dbReference type="InterPro" id="IPR008258">
    <property type="entry name" value="Transglycosylase_SLT_dom_1"/>
</dbReference>
<dbReference type="Pfam" id="PF01464">
    <property type="entry name" value="SLT"/>
    <property type="match status" value="1"/>
</dbReference>
<dbReference type="InterPro" id="IPR000189">
    <property type="entry name" value="Transglyc_AS"/>
</dbReference>
<evidence type="ECO:0000256" key="5">
    <source>
        <dbReference type="ARBA" id="ARBA00023237"/>
    </source>
</evidence>
<dbReference type="GO" id="GO:0016998">
    <property type="term" value="P:cell wall macromolecule catabolic process"/>
    <property type="evidence" value="ECO:0007669"/>
    <property type="project" value="UniProtKB-UniRule"/>
</dbReference>
<protein>
    <recommendedName>
        <fullName evidence="8">Membrane-bound lytic murein transglycosylase F</fullName>
        <ecNumber evidence="8">4.2.2.n1</ecNumber>
    </recommendedName>
    <alternativeName>
        <fullName evidence="8">Murein lyase F</fullName>
    </alternativeName>
</protein>
<evidence type="ECO:0000256" key="4">
    <source>
        <dbReference type="ARBA" id="ARBA00023136"/>
    </source>
</evidence>
<comment type="similarity">
    <text evidence="1">Belongs to the transglycosylase Slt family.</text>
</comment>
<comment type="domain">
    <text evidence="8">The N-terminal domain does not have lytic activity and probably modulates enzymatic activity. The C-terminal domain is the catalytic active domain.</text>
</comment>
<dbReference type="Proteomes" id="UP000184600">
    <property type="component" value="Unassembled WGS sequence"/>
</dbReference>
<feature type="active site" evidence="8">
    <location>
        <position position="324"/>
    </location>
</feature>
<dbReference type="GO" id="GO:0009279">
    <property type="term" value="C:cell outer membrane"/>
    <property type="evidence" value="ECO:0007669"/>
    <property type="project" value="UniProtKB-SubCell"/>
</dbReference>
<dbReference type="STRING" id="1117707.VQ7734_00405"/>
<name>A0A1M7YPX9_9VIBR</name>
<comment type="similarity">
    <text evidence="8">In the N-terminal section; belongs to the bacterial solute-binding protein 3 family.</text>
</comment>
<feature type="region of interest" description="LT domain" evidence="8">
    <location>
        <begin position="280"/>
        <end position="580"/>
    </location>
</feature>
<comment type="function">
    <text evidence="8">Murein-degrading enzyme that degrades murein glycan strands and insoluble, high-molecular weight murein sacculi, with the concomitant formation of a 1,6-anhydromuramoyl product. Lytic transglycosylases (LTs) play an integral role in the metabolism of the peptidoglycan (PG) sacculus. Their lytic action creates space within the PG sacculus to allow for its expansion as well as for the insertion of various structures such as secretion systems and flagella.</text>
</comment>
<gene>
    <name evidence="11" type="primary">mltF_1</name>
    <name evidence="8" type="synonym">mltF</name>
    <name evidence="11" type="ORF">VQ7734_00405</name>
</gene>
<keyword evidence="6 8" id="KW-0456">Lyase</keyword>
<organism evidence="11 12">
    <name type="scientific">Vibrio quintilis</name>
    <dbReference type="NCBI Taxonomy" id="1117707"/>
    <lineage>
        <taxon>Bacteria</taxon>
        <taxon>Pseudomonadati</taxon>
        <taxon>Pseudomonadota</taxon>
        <taxon>Gammaproteobacteria</taxon>
        <taxon>Vibrionales</taxon>
        <taxon>Vibrionaceae</taxon>
        <taxon>Vibrio</taxon>
    </lineage>
</organism>
<evidence type="ECO:0000256" key="9">
    <source>
        <dbReference type="SAM" id="MobiDB-lite"/>
    </source>
</evidence>
<dbReference type="CDD" id="cd01009">
    <property type="entry name" value="PBP2_YfhD_N"/>
    <property type="match status" value="1"/>
</dbReference>
<dbReference type="NCBIfam" id="NF008112">
    <property type="entry name" value="PRK10859.1"/>
    <property type="match status" value="1"/>
</dbReference>
<dbReference type="CDD" id="cd13403">
    <property type="entry name" value="MLTF-like"/>
    <property type="match status" value="1"/>
</dbReference>
<dbReference type="EMBL" id="FRFG01000007">
    <property type="protein sequence ID" value="SHO54689.1"/>
    <property type="molecule type" value="Genomic_DNA"/>
</dbReference>
<comment type="similarity">
    <text evidence="8">In the C-terminal section; belongs to the transglycosylase Slt family.</text>
</comment>
<feature type="compositionally biased region" description="Low complexity" evidence="9">
    <location>
        <begin position="530"/>
        <end position="552"/>
    </location>
</feature>
<dbReference type="RefSeq" id="WP_083601506.1">
    <property type="nucleotide sequence ID" value="NZ_AP024897.1"/>
</dbReference>
<dbReference type="EC" id="4.2.2.n1" evidence="8"/>
<reference evidence="12" key="1">
    <citation type="submission" date="2016-12" db="EMBL/GenBank/DDBJ databases">
        <authorList>
            <person name="Rodrigo-Torres L."/>
            <person name="Arahal R.D."/>
            <person name="Lucena T."/>
        </authorList>
    </citation>
    <scope>NUCLEOTIDE SEQUENCE [LARGE SCALE GENOMIC DNA]</scope>
</reference>
<dbReference type="GO" id="GO:0008933">
    <property type="term" value="F:peptidoglycan lytic transglycosylase activity"/>
    <property type="evidence" value="ECO:0007669"/>
    <property type="project" value="UniProtKB-UniRule"/>
</dbReference>
<dbReference type="AlphaFoldDB" id="A0A1M7YPX9"/>
<dbReference type="Gene3D" id="1.10.530.10">
    <property type="match status" value="1"/>
</dbReference>
<evidence type="ECO:0000259" key="10">
    <source>
        <dbReference type="SMART" id="SM00062"/>
    </source>
</evidence>
<dbReference type="SUPFAM" id="SSF53955">
    <property type="entry name" value="Lysozyme-like"/>
    <property type="match status" value="1"/>
</dbReference>
<keyword evidence="3 8" id="KW-0732">Signal</keyword>
<evidence type="ECO:0000256" key="2">
    <source>
        <dbReference type="ARBA" id="ARBA00010333"/>
    </source>
</evidence>
<dbReference type="FunFam" id="1.10.530.10:FF:000003">
    <property type="entry name" value="Membrane-bound lytic murein transglycosylase F"/>
    <property type="match status" value="1"/>
</dbReference>
<comment type="catalytic activity">
    <reaction evidence="8">
        <text>Exolytic cleavage of the (1-&gt;4)-beta-glycosidic linkage between N-acetylmuramic acid (MurNAc) and N-acetylglucosamine (GlcNAc) residues in peptidoglycan, from either the reducing or the non-reducing ends of the peptidoglycan chains, with concomitant formation of a 1,6-anhydrobond in the MurNAc residue.</text>
        <dbReference type="EC" id="4.2.2.n1"/>
    </reaction>
</comment>
<evidence type="ECO:0000313" key="11">
    <source>
        <dbReference type="EMBL" id="SHO54689.1"/>
    </source>
</evidence>
<dbReference type="InterPro" id="IPR001638">
    <property type="entry name" value="Solute-binding_3/MltF_N"/>
</dbReference>
<feature type="region of interest" description="Disordered" evidence="9">
    <location>
        <begin position="493"/>
        <end position="580"/>
    </location>
</feature>